<evidence type="ECO:0000256" key="2">
    <source>
        <dbReference type="ARBA" id="ARBA00004496"/>
    </source>
</evidence>
<keyword evidence="7 9" id="KW-0808">Transferase</keyword>
<evidence type="ECO:0000256" key="3">
    <source>
        <dbReference type="ARBA" id="ARBA00011914"/>
    </source>
</evidence>
<dbReference type="GO" id="GO:0005737">
    <property type="term" value="C:cytoplasm"/>
    <property type="evidence" value="ECO:0007669"/>
    <property type="project" value="UniProtKB-SubCell"/>
</dbReference>
<evidence type="ECO:0000256" key="6">
    <source>
        <dbReference type="ARBA" id="ARBA00022603"/>
    </source>
</evidence>
<organism evidence="9 10">
    <name type="scientific">Mytilus coruscus</name>
    <name type="common">Sea mussel</name>
    <dbReference type="NCBI Taxonomy" id="42192"/>
    <lineage>
        <taxon>Eukaryota</taxon>
        <taxon>Metazoa</taxon>
        <taxon>Spiralia</taxon>
        <taxon>Lophotrochozoa</taxon>
        <taxon>Mollusca</taxon>
        <taxon>Bivalvia</taxon>
        <taxon>Autobranchia</taxon>
        <taxon>Pteriomorphia</taxon>
        <taxon>Mytilida</taxon>
        <taxon>Mytiloidea</taxon>
        <taxon>Mytilidae</taxon>
        <taxon>Mytilinae</taxon>
        <taxon>Mytilus</taxon>
    </lineage>
</organism>
<dbReference type="SUPFAM" id="SSF53335">
    <property type="entry name" value="S-adenosyl-L-methionine-dependent methyltransferases"/>
    <property type="match status" value="1"/>
</dbReference>
<gene>
    <name evidence="9" type="ORF">MCOR_15195</name>
</gene>
<keyword evidence="8" id="KW-0539">Nucleus</keyword>
<dbReference type="OrthoDB" id="413520at2759"/>
<evidence type="ECO:0000256" key="1">
    <source>
        <dbReference type="ARBA" id="ARBA00004123"/>
    </source>
</evidence>
<comment type="subcellular location">
    <subcellularLocation>
        <location evidence="2">Cytoplasm</location>
    </subcellularLocation>
    <subcellularLocation>
        <location evidence="1">Nucleus</location>
    </subcellularLocation>
</comment>
<evidence type="ECO:0000256" key="8">
    <source>
        <dbReference type="ARBA" id="ARBA00023242"/>
    </source>
</evidence>
<dbReference type="Proteomes" id="UP000507470">
    <property type="component" value="Unassembled WGS sequence"/>
</dbReference>
<dbReference type="EC" id="2.1.1.60" evidence="3"/>
<dbReference type="GO" id="GO:0032259">
    <property type="term" value="P:methylation"/>
    <property type="evidence" value="ECO:0007669"/>
    <property type="project" value="UniProtKB-KW"/>
</dbReference>
<proteinExistence type="predicted"/>
<name>A0A6J8B6L2_MYTCO</name>
<dbReference type="InterPro" id="IPR029063">
    <property type="entry name" value="SAM-dependent_MTases_sf"/>
</dbReference>
<evidence type="ECO:0000256" key="5">
    <source>
        <dbReference type="ARBA" id="ARBA00022490"/>
    </source>
</evidence>
<keyword evidence="5" id="KW-0963">Cytoplasm</keyword>
<dbReference type="PANTHER" id="PTHR13539">
    <property type="entry name" value="CALMODULIN-LYSINE N-METHYLTRANSFERASE"/>
    <property type="match status" value="1"/>
</dbReference>
<protein>
    <recommendedName>
        <fullName evidence="4">Calmodulin-lysine N-methyltransferase</fullName>
        <ecNumber evidence="3">2.1.1.60</ecNumber>
    </recommendedName>
</protein>
<keyword evidence="6 9" id="KW-0489">Methyltransferase</keyword>
<dbReference type="GO" id="GO:0005634">
    <property type="term" value="C:nucleus"/>
    <property type="evidence" value="ECO:0007669"/>
    <property type="project" value="UniProtKB-SubCell"/>
</dbReference>
<dbReference type="GO" id="GO:0018025">
    <property type="term" value="F:calmodulin-lysine N-methyltransferase activity"/>
    <property type="evidence" value="ECO:0007669"/>
    <property type="project" value="UniProtKB-EC"/>
</dbReference>
<evidence type="ECO:0000313" key="9">
    <source>
        <dbReference type="EMBL" id="CAC5379101.1"/>
    </source>
</evidence>
<keyword evidence="10" id="KW-1185">Reference proteome</keyword>
<dbReference type="Pfam" id="PF10294">
    <property type="entry name" value="Methyltransf_16"/>
    <property type="match status" value="1"/>
</dbReference>
<evidence type="ECO:0000313" key="10">
    <source>
        <dbReference type="Proteomes" id="UP000507470"/>
    </source>
</evidence>
<dbReference type="CDD" id="cd02440">
    <property type="entry name" value="AdoMet_MTases"/>
    <property type="match status" value="1"/>
</dbReference>
<dbReference type="EMBL" id="CACVKT020002619">
    <property type="protein sequence ID" value="CAC5379101.1"/>
    <property type="molecule type" value="Genomic_DNA"/>
</dbReference>
<dbReference type="Gene3D" id="3.40.50.150">
    <property type="entry name" value="Vaccinia Virus protein VP39"/>
    <property type="match status" value="1"/>
</dbReference>
<evidence type="ECO:0000256" key="7">
    <source>
        <dbReference type="ARBA" id="ARBA00022679"/>
    </source>
</evidence>
<evidence type="ECO:0000256" key="4">
    <source>
        <dbReference type="ARBA" id="ARBA00020594"/>
    </source>
</evidence>
<dbReference type="PANTHER" id="PTHR13539:SF3">
    <property type="entry name" value="CALMODULIN-LYSINE N-METHYLTRANSFERASE"/>
    <property type="match status" value="1"/>
</dbReference>
<reference evidence="9 10" key="1">
    <citation type="submission" date="2020-06" db="EMBL/GenBank/DDBJ databases">
        <authorList>
            <person name="Li R."/>
            <person name="Bekaert M."/>
        </authorList>
    </citation>
    <scope>NUCLEOTIDE SEQUENCE [LARGE SCALE GENOMIC DNA]</scope>
    <source>
        <strain evidence="10">wild</strain>
    </source>
</reference>
<dbReference type="InterPro" id="IPR025800">
    <property type="entry name" value="CaM-Lys-N-MeTrfase"/>
</dbReference>
<dbReference type="AlphaFoldDB" id="A0A6J8B6L2"/>
<dbReference type="InterPro" id="IPR019410">
    <property type="entry name" value="Methyltransf_16"/>
</dbReference>
<sequence>MNRKERARQRWQILKEALSGRQSSDTCKHSVSVRRFSGYGLLNTTVQEVEGFKGAVWYRYTCPYQQDLQMNIRHLPGTINADTLLGFNNTGNVCVWPSEEIMAYHCMKNIEQFKNCNVCELGGGMTCLAGIAMCMLSEANNILVTDGNEDSVSNLSKIIQNKENKVSFKVEDCDTRVLRWGDGELEQDLTNKFDFVLCADCLFFEEGREDLIKKVFNLLKDEGTSLMFAPKRGTTFDDFVSLAKSVFNVEVMENYDDTIWDLHCKLKTDANGLYDENIHYPLFMKLTKKQS</sequence>
<accession>A0A6J8B6L2</accession>